<accession>A0ABS4UBN0</accession>
<reference evidence="3 4" key="1">
    <citation type="submission" date="2021-03" db="EMBL/GenBank/DDBJ databases">
        <title>Sequencing the genomes of 1000 actinobacteria strains.</title>
        <authorList>
            <person name="Klenk H.-P."/>
        </authorList>
    </citation>
    <scope>NUCLEOTIDE SEQUENCE [LARGE SCALE GENOMIC DNA]</scope>
    <source>
        <strain evidence="3 4">DSM 18824</strain>
    </source>
</reference>
<evidence type="ECO:0000313" key="3">
    <source>
        <dbReference type="EMBL" id="MBP2349023.1"/>
    </source>
</evidence>
<evidence type="ECO:0008006" key="5">
    <source>
        <dbReference type="Google" id="ProtNLM"/>
    </source>
</evidence>
<name>A0ABS4UBN0_9ACTN</name>
<keyword evidence="2" id="KW-1133">Transmembrane helix</keyword>
<feature type="region of interest" description="Disordered" evidence="1">
    <location>
        <begin position="58"/>
        <end position="84"/>
    </location>
</feature>
<feature type="region of interest" description="Disordered" evidence="1">
    <location>
        <begin position="99"/>
        <end position="123"/>
    </location>
</feature>
<keyword evidence="2" id="KW-0812">Transmembrane</keyword>
<feature type="compositionally biased region" description="Low complexity" evidence="1">
    <location>
        <begin position="58"/>
        <end position="72"/>
    </location>
</feature>
<feature type="compositionally biased region" description="Acidic residues" evidence="1">
    <location>
        <begin position="114"/>
        <end position="123"/>
    </location>
</feature>
<dbReference type="EMBL" id="JAGINT010000001">
    <property type="protein sequence ID" value="MBP2349023.1"/>
    <property type="molecule type" value="Genomic_DNA"/>
</dbReference>
<evidence type="ECO:0000256" key="1">
    <source>
        <dbReference type="SAM" id="MobiDB-lite"/>
    </source>
</evidence>
<protein>
    <recommendedName>
        <fullName evidence="5">DUF2933 domain-containing protein</fullName>
    </recommendedName>
</protein>
<dbReference type="InterPro" id="IPR021682">
    <property type="entry name" value="DUF2933"/>
</dbReference>
<feature type="compositionally biased region" description="Polar residues" evidence="1">
    <location>
        <begin position="73"/>
        <end position="84"/>
    </location>
</feature>
<feature type="transmembrane region" description="Helical" evidence="2">
    <location>
        <begin position="31"/>
        <end position="50"/>
    </location>
</feature>
<evidence type="ECO:0000313" key="4">
    <source>
        <dbReference type="Proteomes" id="UP000755585"/>
    </source>
</evidence>
<feature type="transmembrane region" description="Helical" evidence="2">
    <location>
        <begin position="7"/>
        <end position="25"/>
    </location>
</feature>
<proteinExistence type="predicted"/>
<keyword evidence="4" id="KW-1185">Reference proteome</keyword>
<organism evidence="3 4">
    <name type="scientific">Kribbella aluminosa</name>
    <dbReference type="NCBI Taxonomy" id="416017"/>
    <lineage>
        <taxon>Bacteria</taxon>
        <taxon>Bacillati</taxon>
        <taxon>Actinomycetota</taxon>
        <taxon>Actinomycetes</taxon>
        <taxon>Propionibacteriales</taxon>
        <taxon>Kribbellaceae</taxon>
        <taxon>Kribbella</taxon>
    </lineage>
</organism>
<evidence type="ECO:0000256" key="2">
    <source>
        <dbReference type="SAM" id="Phobius"/>
    </source>
</evidence>
<gene>
    <name evidence="3" type="ORF">JOF29_000106</name>
</gene>
<dbReference type="Pfam" id="PF11666">
    <property type="entry name" value="DUF2933"/>
    <property type="match status" value="1"/>
</dbReference>
<sequence length="123" mass="12849">MSLSMCLNKKVLIGLAAVAIGLFAFRPGWAVAALPVLILAVCPLSMIFMMRGMKGHDANAAAPGNGASPQSAGTPTASEIDRSQQIADLQSELRRLKAIDARQGSDPYRPAGDLSEDAADPRS</sequence>
<dbReference type="RefSeq" id="WP_209692252.1">
    <property type="nucleotide sequence ID" value="NZ_BAAAVU010000028.1"/>
</dbReference>
<keyword evidence="2" id="KW-0472">Membrane</keyword>
<dbReference type="Proteomes" id="UP000755585">
    <property type="component" value="Unassembled WGS sequence"/>
</dbReference>
<comment type="caution">
    <text evidence="3">The sequence shown here is derived from an EMBL/GenBank/DDBJ whole genome shotgun (WGS) entry which is preliminary data.</text>
</comment>